<dbReference type="Gene3D" id="3.30.420.310">
    <property type="entry name" value="2-keto-3-deoxy-galactonokinase, C-terminal domain"/>
    <property type="match status" value="1"/>
</dbReference>
<dbReference type="Gene3D" id="3.30.420.300">
    <property type="entry name" value="2-keto-3-deoxy-galactonokinase, substrate binding domain"/>
    <property type="match status" value="1"/>
</dbReference>
<accession>A0A845M5J8</accession>
<name>A0A845M5J8_9RHOB</name>
<dbReference type="GO" id="GO:0034194">
    <property type="term" value="P:D-galactonate catabolic process"/>
    <property type="evidence" value="ECO:0007669"/>
    <property type="project" value="InterPro"/>
</dbReference>
<keyword evidence="1" id="KW-0808">Transferase</keyword>
<dbReference type="InterPro" id="IPR042258">
    <property type="entry name" value="DGOK_N"/>
</dbReference>
<evidence type="ECO:0000313" key="2">
    <source>
        <dbReference type="Proteomes" id="UP000467322"/>
    </source>
</evidence>
<keyword evidence="2" id="KW-1185">Reference proteome</keyword>
<dbReference type="InterPro" id="IPR042257">
    <property type="entry name" value="DGOK_C"/>
</dbReference>
<sequence>MARATTDWICVDWSEDRLRVWVMGPDGAVSAREEADMTGLSAFETGLGPVIAPYLQDDGETDILVAGDPAAPGGWGAAAPRAVPCAPPGQGDTTPGVTHDGRMRVALVPGLQQVAPSGLMLADAVRVRGFLARNPGYDGVLCLAGRRTRWVHVSAGEVVSFQSFSTGDLVRSTCATLGIEGAPGEGLEAAVDDAMSRPEAAAARIGAAEAGLRLGTMSQDAALAEIWGLFLGLEMAAARPYWLGQPVALVGEGDRRAAYARAMTAQAVMFEEADEEETILAGFAAIRG</sequence>
<evidence type="ECO:0000313" key="1">
    <source>
        <dbReference type="EMBL" id="MZR15315.1"/>
    </source>
</evidence>
<dbReference type="InterPro" id="IPR007729">
    <property type="entry name" value="DGOK"/>
</dbReference>
<keyword evidence="1" id="KW-0418">Kinase</keyword>
<dbReference type="Proteomes" id="UP000467322">
    <property type="component" value="Unassembled WGS sequence"/>
</dbReference>
<protein>
    <submittedName>
        <fullName evidence="1">2-keto-3-deoxy-galactonokinase</fullName>
    </submittedName>
</protein>
<comment type="caution">
    <text evidence="1">The sequence shown here is derived from an EMBL/GenBank/DDBJ whole genome shotgun (WGS) entry which is preliminary data.</text>
</comment>
<dbReference type="Pfam" id="PF05035">
    <property type="entry name" value="DGOK"/>
    <property type="match status" value="1"/>
</dbReference>
<reference evidence="1 2" key="1">
    <citation type="submission" date="2019-12" db="EMBL/GenBank/DDBJ databases">
        <title>Maritimibacter sp. nov. sp. isolated from sea sand.</title>
        <authorList>
            <person name="Kim J."/>
            <person name="Jeong S.E."/>
            <person name="Jung H.S."/>
            <person name="Jeon C.O."/>
        </authorList>
    </citation>
    <scope>NUCLEOTIDE SEQUENCE [LARGE SCALE GENOMIC DNA]</scope>
    <source>
        <strain evidence="1 2">DP07</strain>
    </source>
</reference>
<dbReference type="EMBL" id="WTUX01000022">
    <property type="protein sequence ID" value="MZR15315.1"/>
    <property type="molecule type" value="Genomic_DNA"/>
</dbReference>
<dbReference type="GO" id="GO:0008671">
    <property type="term" value="F:2-dehydro-3-deoxygalactonokinase activity"/>
    <property type="evidence" value="ECO:0007669"/>
    <property type="project" value="InterPro"/>
</dbReference>
<gene>
    <name evidence="1" type="ORF">GQE99_20035</name>
</gene>
<proteinExistence type="predicted"/>
<organism evidence="1 2">
    <name type="scientific">Maritimibacter harenae</name>
    <dbReference type="NCBI Taxonomy" id="2606218"/>
    <lineage>
        <taxon>Bacteria</taxon>
        <taxon>Pseudomonadati</taxon>
        <taxon>Pseudomonadota</taxon>
        <taxon>Alphaproteobacteria</taxon>
        <taxon>Rhodobacterales</taxon>
        <taxon>Roseobacteraceae</taxon>
        <taxon>Maritimibacter</taxon>
    </lineage>
</organism>
<dbReference type="AlphaFoldDB" id="A0A845M5J8"/>
<dbReference type="RefSeq" id="WP_161353728.1">
    <property type="nucleotide sequence ID" value="NZ_WTUX01000022.1"/>
</dbReference>